<organism evidence="1 2">
    <name type="scientific">Chlamydomonas eustigma</name>
    <dbReference type="NCBI Taxonomy" id="1157962"/>
    <lineage>
        <taxon>Eukaryota</taxon>
        <taxon>Viridiplantae</taxon>
        <taxon>Chlorophyta</taxon>
        <taxon>core chlorophytes</taxon>
        <taxon>Chlorophyceae</taxon>
        <taxon>CS clade</taxon>
        <taxon>Chlamydomonadales</taxon>
        <taxon>Chlamydomonadaceae</taxon>
        <taxon>Chlamydomonas</taxon>
    </lineage>
</organism>
<reference evidence="1 2" key="1">
    <citation type="submission" date="2017-08" db="EMBL/GenBank/DDBJ databases">
        <title>Acidophilic green algal genome provides insights into adaptation to an acidic environment.</title>
        <authorList>
            <person name="Hirooka S."/>
            <person name="Hirose Y."/>
            <person name="Kanesaki Y."/>
            <person name="Higuchi S."/>
            <person name="Fujiwara T."/>
            <person name="Onuma R."/>
            <person name="Era A."/>
            <person name="Ohbayashi R."/>
            <person name="Uzuka A."/>
            <person name="Nozaki H."/>
            <person name="Yoshikawa H."/>
            <person name="Miyagishima S.Y."/>
        </authorList>
    </citation>
    <scope>NUCLEOTIDE SEQUENCE [LARGE SCALE GENOMIC DNA]</scope>
    <source>
        <strain evidence="1 2">NIES-2499</strain>
    </source>
</reference>
<protein>
    <submittedName>
        <fullName evidence="1">Uncharacterized protein</fullName>
    </submittedName>
</protein>
<dbReference type="AlphaFoldDB" id="A0A250XSV2"/>
<sequence length="237" mass="27419">MGDIDSLKNKRNKSILEQQDGDRLFKRVDLYIPVTKRNGDVEYISKRESSKNETSNGQLSVMLGGHGMMDRVLADLRASDAVTRFNKNKCIHLLYHHPDDGAYDYVRLLDLKLARAAVGYQDSSSTEHVSVPRPRYRKYGEKIQQFEEFGLVLAALRRTTAELHADESEIPEDMFKSVLKNFMNLGWTWVIIVSRIMMLQLLDLDLYSKSGNCLLRLWLELIVNMDLYNIKLYVILK</sequence>
<dbReference type="Proteomes" id="UP000232323">
    <property type="component" value="Unassembled WGS sequence"/>
</dbReference>
<accession>A0A250XSV2</accession>
<evidence type="ECO:0000313" key="2">
    <source>
        <dbReference type="Proteomes" id="UP000232323"/>
    </source>
</evidence>
<dbReference type="EMBL" id="BEGY01000214">
    <property type="protein sequence ID" value="GAX86002.1"/>
    <property type="molecule type" value="Genomic_DNA"/>
</dbReference>
<evidence type="ECO:0000313" key="1">
    <source>
        <dbReference type="EMBL" id="GAX86002.1"/>
    </source>
</evidence>
<name>A0A250XSV2_9CHLO</name>
<keyword evidence="2" id="KW-1185">Reference proteome</keyword>
<gene>
    <name evidence="1" type="ORF">CEUSTIGMA_g13418.t1</name>
</gene>
<proteinExistence type="predicted"/>
<comment type="caution">
    <text evidence="1">The sequence shown here is derived from an EMBL/GenBank/DDBJ whole genome shotgun (WGS) entry which is preliminary data.</text>
</comment>